<dbReference type="SMART" id="SM01126">
    <property type="entry name" value="DDE_Tnp_IS1595"/>
    <property type="match status" value="1"/>
</dbReference>
<dbReference type="Proteomes" id="UP000239549">
    <property type="component" value="Unassembled WGS sequence"/>
</dbReference>
<protein>
    <submittedName>
        <fullName evidence="2">Mobile element protein</fullName>
    </submittedName>
</protein>
<dbReference type="OrthoDB" id="9769409at2"/>
<accession>A0A2L2XC21</accession>
<dbReference type="Pfam" id="PF12762">
    <property type="entry name" value="DDE_Tnp_IS1595"/>
    <property type="match status" value="1"/>
</dbReference>
<comment type="caution">
    <text evidence="2">The sequence shown here is derived from an EMBL/GenBank/DDBJ whole genome shotgun (WGS) entry which is preliminary data.</text>
</comment>
<dbReference type="EMBL" id="BFAV01000119">
    <property type="protein sequence ID" value="GBF33778.1"/>
    <property type="molecule type" value="Genomic_DNA"/>
</dbReference>
<dbReference type="InterPro" id="IPR024445">
    <property type="entry name" value="Tnp_ISXO2-like"/>
</dbReference>
<dbReference type="InterPro" id="IPR024442">
    <property type="entry name" value="Transposase_Zn_ribbon"/>
</dbReference>
<dbReference type="AlphaFoldDB" id="A0A2L2XC21"/>
<proteinExistence type="predicted"/>
<dbReference type="Pfam" id="PF12760">
    <property type="entry name" value="Zn_ribbon_IS1595"/>
    <property type="match status" value="1"/>
</dbReference>
<feature type="domain" description="ISXO2-like transposase" evidence="1">
    <location>
        <begin position="130"/>
        <end position="272"/>
    </location>
</feature>
<organism evidence="2 3">
    <name type="scientific">Desulfocucumis palustris</name>
    <dbReference type="NCBI Taxonomy" id="1898651"/>
    <lineage>
        <taxon>Bacteria</taxon>
        <taxon>Bacillati</taxon>
        <taxon>Bacillota</taxon>
        <taxon>Clostridia</taxon>
        <taxon>Eubacteriales</taxon>
        <taxon>Desulfocucumaceae</taxon>
        <taxon>Desulfocucumis</taxon>
    </lineage>
</organism>
<name>A0A2L2XC21_9FIRM</name>
<reference evidence="3" key="1">
    <citation type="submission" date="2018-02" db="EMBL/GenBank/DDBJ databases">
        <title>Genome sequence of Desulfocucumis palustris strain NAW-5.</title>
        <authorList>
            <person name="Watanabe M."/>
            <person name="Kojima H."/>
            <person name="Fukui M."/>
        </authorList>
    </citation>
    <scope>NUCLEOTIDE SEQUENCE [LARGE SCALE GENOMIC DNA]</scope>
    <source>
        <strain evidence="3">NAW-5</strain>
    </source>
</reference>
<sequence>MSQQETMSLRKFKDKFPDEDACCKHMFQIRWPEGYRCPKCGHDQFYYIGTRKLYECKACRYQTSVTAGTIMHKSHTKLDVWFLAIYLTAHDKRGIAARKLEQDIEVSYPTAWLMLHKIRKAMGDRDAYYLLAGIVELDDAFFGGPTEGGKRGRGTDKTKALIGLSLDKQGRPQYIKASVIENLRASTLADTVKGLIQQGSVISSDLHRSYPCLEKEGYTVYSKEFNPNENPDHLKWLHTAISNLKTLIAGTYHGLDSKHLQAYFNEYCYRFNRRKFKGQLFNRLLNACIGTTTITYHQLVDGVPVLT</sequence>
<dbReference type="RefSeq" id="WP_104372117.1">
    <property type="nucleotide sequence ID" value="NZ_BFAV01000119.1"/>
</dbReference>
<evidence type="ECO:0000259" key="1">
    <source>
        <dbReference type="SMART" id="SM01126"/>
    </source>
</evidence>
<evidence type="ECO:0000313" key="3">
    <source>
        <dbReference type="Proteomes" id="UP000239549"/>
    </source>
</evidence>
<gene>
    <name evidence="2" type="ORF">DCCM_2889</name>
</gene>
<evidence type="ECO:0000313" key="2">
    <source>
        <dbReference type="EMBL" id="GBF33778.1"/>
    </source>
</evidence>
<dbReference type="NCBIfam" id="NF033547">
    <property type="entry name" value="transpos_IS1595"/>
    <property type="match status" value="1"/>
</dbReference>
<keyword evidence="3" id="KW-1185">Reference proteome</keyword>